<comment type="caution">
    <text evidence="2">The sequence shown here is derived from an EMBL/GenBank/DDBJ whole genome shotgun (WGS) entry which is preliminary data.</text>
</comment>
<accession>A0A0F9YHD4</accession>
<evidence type="ECO:0000256" key="1">
    <source>
        <dbReference type="SAM" id="MobiDB-lite"/>
    </source>
</evidence>
<evidence type="ECO:0000313" key="2">
    <source>
        <dbReference type="EMBL" id="KKO11717.1"/>
    </source>
</evidence>
<feature type="compositionally biased region" description="Low complexity" evidence="1">
    <location>
        <begin position="94"/>
        <end position="111"/>
    </location>
</feature>
<dbReference type="EMBL" id="LAZR01000002">
    <property type="protein sequence ID" value="KKO11717.1"/>
    <property type="molecule type" value="Genomic_DNA"/>
</dbReference>
<dbReference type="Pfam" id="PF10972">
    <property type="entry name" value="CsiV"/>
    <property type="match status" value="1"/>
</dbReference>
<gene>
    <name evidence="2" type="ORF">LCGC14_0012180</name>
</gene>
<protein>
    <recommendedName>
        <fullName evidence="3">Peptidoglycan-binding protein CsiV</fullName>
    </recommendedName>
</protein>
<dbReference type="InterPro" id="IPR021241">
    <property type="entry name" value="CsiV"/>
</dbReference>
<feature type="region of interest" description="Disordered" evidence="1">
    <location>
        <begin position="83"/>
        <end position="125"/>
    </location>
</feature>
<evidence type="ECO:0008006" key="3">
    <source>
        <dbReference type="Google" id="ProtNLM"/>
    </source>
</evidence>
<proteinExistence type="predicted"/>
<name>A0A0F9YHD4_9ZZZZ</name>
<reference evidence="2" key="1">
    <citation type="journal article" date="2015" name="Nature">
        <title>Complex archaea that bridge the gap between prokaryotes and eukaryotes.</title>
        <authorList>
            <person name="Spang A."/>
            <person name="Saw J.H."/>
            <person name="Jorgensen S.L."/>
            <person name="Zaremba-Niedzwiedzka K."/>
            <person name="Martijn J."/>
            <person name="Lind A.E."/>
            <person name="van Eijk R."/>
            <person name="Schleper C."/>
            <person name="Guy L."/>
            <person name="Ettema T.J."/>
        </authorList>
    </citation>
    <scope>NUCLEOTIDE SEQUENCE</scope>
</reference>
<dbReference type="AlphaFoldDB" id="A0A0F9YHD4"/>
<sequence length="298" mass="32964">MKNSVVHAYPMPSFLRLMLIALALAAAVPPAMAQDGNRWYQIEVTVFAHENSNILQEQWPADAPALNDAARTRELDSLLQHLTPDDWATPQPSTPDNTAADAARPAAGTPPLSAGPEASRSSDYRLPDTERDAFVALPASDHDFTQTNRALNQSPDYRVLTHLAWRQPVMRADAAIPIAIVGGRRFDDQHELEGTLTIRFNQSRDRVMLDTDLTLTQFSTQPPDTGAFDAQAFGSQTADSNTPRQFFASRVFPMQDSRAMRSNEFHYLDHPAIGVLVQVFPYEPPAPVSSFRETGLPQ</sequence>
<organism evidence="2">
    <name type="scientific">marine sediment metagenome</name>
    <dbReference type="NCBI Taxonomy" id="412755"/>
    <lineage>
        <taxon>unclassified sequences</taxon>
        <taxon>metagenomes</taxon>
        <taxon>ecological metagenomes</taxon>
    </lineage>
</organism>